<evidence type="ECO:0000313" key="2">
    <source>
        <dbReference type="EMBL" id="OIJ10945.1"/>
    </source>
</evidence>
<evidence type="ECO:0000313" key="3">
    <source>
        <dbReference type="Proteomes" id="UP000180098"/>
    </source>
</evidence>
<organism evidence="2 3">
    <name type="scientific">Anaerobacillus arseniciselenatis</name>
    <dbReference type="NCBI Taxonomy" id="85682"/>
    <lineage>
        <taxon>Bacteria</taxon>
        <taxon>Bacillati</taxon>
        <taxon>Bacillota</taxon>
        <taxon>Bacilli</taxon>
        <taxon>Bacillales</taxon>
        <taxon>Bacillaceae</taxon>
        <taxon>Anaerobacillus</taxon>
    </lineage>
</organism>
<dbReference type="AlphaFoldDB" id="A0A1S2LHH5"/>
<dbReference type="RefSeq" id="WP_071313734.1">
    <property type="nucleotide sequence ID" value="NZ_MLQQ01000035.1"/>
</dbReference>
<evidence type="ECO:0000256" key="1">
    <source>
        <dbReference type="SAM" id="Phobius"/>
    </source>
</evidence>
<gene>
    <name evidence="2" type="ORF">BKP35_12720</name>
</gene>
<keyword evidence="1" id="KW-0812">Transmembrane</keyword>
<feature type="transmembrane region" description="Helical" evidence="1">
    <location>
        <begin position="60"/>
        <end position="80"/>
    </location>
</feature>
<dbReference type="Proteomes" id="UP000180098">
    <property type="component" value="Unassembled WGS sequence"/>
</dbReference>
<proteinExistence type="predicted"/>
<dbReference type="OrthoDB" id="2453019at2"/>
<keyword evidence="3" id="KW-1185">Reference proteome</keyword>
<feature type="transmembrane region" description="Helical" evidence="1">
    <location>
        <begin position="34"/>
        <end position="54"/>
    </location>
</feature>
<dbReference type="EMBL" id="MLQQ01000035">
    <property type="protein sequence ID" value="OIJ10945.1"/>
    <property type="molecule type" value="Genomic_DNA"/>
</dbReference>
<sequence length="96" mass="10876">MLITTSIIIISVVFYIFFKVKYFRTKAPIEKKWISTKGNIAIGVFLVAFGLNQLRFPTNVSVAVGFTFIFLGGANIYFGYKAYKYYLPLAIEEAKA</sequence>
<name>A0A1S2LHH5_9BACI</name>
<keyword evidence="1" id="KW-0472">Membrane</keyword>
<accession>A0A1S2LHH5</accession>
<keyword evidence="1" id="KW-1133">Transmembrane helix</keyword>
<protein>
    <recommendedName>
        <fullName evidence="4">YtpI-like protein</fullName>
    </recommendedName>
</protein>
<reference evidence="2 3" key="1">
    <citation type="submission" date="2016-10" db="EMBL/GenBank/DDBJ databases">
        <title>Draft genome sequences of four alkaliphilic bacteria belonging to the Anaerobacillus genus.</title>
        <authorList>
            <person name="Bassil N.M."/>
            <person name="Lloyd J.R."/>
        </authorList>
    </citation>
    <scope>NUCLEOTIDE SEQUENCE [LARGE SCALE GENOMIC DNA]</scope>
    <source>
        <strain evidence="2 3">DSM 15340</strain>
    </source>
</reference>
<feature type="transmembrane region" description="Helical" evidence="1">
    <location>
        <begin position="6"/>
        <end position="22"/>
    </location>
</feature>
<evidence type="ECO:0008006" key="4">
    <source>
        <dbReference type="Google" id="ProtNLM"/>
    </source>
</evidence>
<comment type="caution">
    <text evidence="2">The sequence shown here is derived from an EMBL/GenBank/DDBJ whole genome shotgun (WGS) entry which is preliminary data.</text>
</comment>
<dbReference type="Pfam" id="PF14007">
    <property type="entry name" value="YtpI"/>
    <property type="match status" value="1"/>
</dbReference>
<dbReference type="InterPro" id="IPR025618">
    <property type="entry name" value="YtpI"/>
</dbReference>